<comment type="caution">
    <text evidence="4">The sequence shown here is derived from an EMBL/GenBank/DDBJ whole genome shotgun (WGS) entry which is preliminary data.</text>
</comment>
<dbReference type="PANTHER" id="PTHR30469:SF15">
    <property type="entry name" value="HLYD FAMILY OF SECRETION PROTEINS"/>
    <property type="match status" value="1"/>
</dbReference>
<name>A0A5S3PM80_9RHOB</name>
<dbReference type="Pfam" id="PF25917">
    <property type="entry name" value="BSH_RND"/>
    <property type="match status" value="1"/>
</dbReference>
<evidence type="ECO:0000259" key="3">
    <source>
        <dbReference type="Pfam" id="PF25917"/>
    </source>
</evidence>
<evidence type="ECO:0000313" key="5">
    <source>
        <dbReference type="Proteomes" id="UP000309550"/>
    </source>
</evidence>
<dbReference type="Gene3D" id="2.40.420.20">
    <property type="match status" value="1"/>
</dbReference>
<dbReference type="SUPFAM" id="SSF111369">
    <property type="entry name" value="HlyD-like secretion proteins"/>
    <property type="match status" value="2"/>
</dbReference>
<keyword evidence="5" id="KW-1185">Reference proteome</keyword>
<dbReference type="PANTHER" id="PTHR30469">
    <property type="entry name" value="MULTIDRUG RESISTANCE PROTEIN MDTA"/>
    <property type="match status" value="1"/>
</dbReference>
<dbReference type="OrthoDB" id="7626141at2"/>
<reference evidence="4 5" key="1">
    <citation type="submission" date="2019-05" db="EMBL/GenBank/DDBJ databases">
        <title>Sulfitobacter sabulilitoris sp. nov., isolated from a marine sand.</title>
        <authorList>
            <person name="Yoon J.-H."/>
        </authorList>
    </citation>
    <scope>NUCLEOTIDE SEQUENCE [LARGE SCALE GENOMIC DNA]</scope>
    <source>
        <strain evidence="4 5">HSMS-29</strain>
    </source>
</reference>
<dbReference type="RefSeq" id="WP_138661685.1">
    <property type="nucleotide sequence ID" value="NZ_VANS01000001.1"/>
</dbReference>
<evidence type="ECO:0000256" key="1">
    <source>
        <dbReference type="ARBA" id="ARBA00009477"/>
    </source>
</evidence>
<evidence type="ECO:0000313" key="4">
    <source>
        <dbReference type="EMBL" id="TMM55518.1"/>
    </source>
</evidence>
<dbReference type="InterPro" id="IPR006143">
    <property type="entry name" value="RND_pump_MFP"/>
</dbReference>
<dbReference type="Gene3D" id="1.10.287.470">
    <property type="entry name" value="Helix hairpin bin"/>
    <property type="match status" value="1"/>
</dbReference>
<dbReference type="Proteomes" id="UP000309550">
    <property type="component" value="Unassembled WGS sequence"/>
</dbReference>
<organism evidence="4 5">
    <name type="scientific">Sulfitobacter sabulilitoris</name>
    <dbReference type="NCBI Taxonomy" id="2562655"/>
    <lineage>
        <taxon>Bacteria</taxon>
        <taxon>Pseudomonadati</taxon>
        <taxon>Pseudomonadota</taxon>
        <taxon>Alphaproteobacteria</taxon>
        <taxon>Rhodobacterales</taxon>
        <taxon>Roseobacteraceae</taxon>
        <taxon>Sulfitobacter</taxon>
    </lineage>
</organism>
<dbReference type="EMBL" id="VANS01000001">
    <property type="protein sequence ID" value="TMM55518.1"/>
    <property type="molecule type" value="Genomic_DNA"/>
</dbReference>
<gene>
    <name evidence="4" type="ORF">FDT80_08195</name>
</gene>
<dbReference type="AlphaFoldDB" id="A0A5S3PM80"/>
<sequence length="486" mass="51537">MRFLRQSMIGLFLAAVSLGLLIYAAQIIGSAVQDRMSRDTAAPPARERVFAVKVLTAQEGTRTPVLETFGEVQSRRTMEVRAPVGGRVIELAPGFEDGGTVNKGDVLLRIDPADAELVVQRIESDLADAQAEQRDAARALVLARDEVAAAEDQATLRERAYQRQVDLAERGVGTAAAVEVAELAASAARQAVLARRQALTQAEARVDQAATRLARAGIARAEAQRRLADTVLRAPFDGTLSDPTVVEGRLVGSNERVADLVDPDDLEVSFRVSTAQYVRLLDPSGAVTRADVTVTLDVTGVDLTATGRISRVSAGAGDGQTGRLVFARLGAAPGFKPGDFVTVRVTEPPLDAVVRLPAAALGSGDEVLVLGDDNRLEALPVTVMRRQGDDVLVRGDGLAGRDVVVARTPLLGPGITVRPLRSDTAPAAAAAPAMLELSAERRARLVAFVEGNTRMPQEAKARVLAQLAQREVPARMVERIEARMGG</sequence>
<dbReference type="GO" id="GO:1990281">
    <property type="term" value="C:efflux pump complex"/>
    <property type="evidence" value="ECO:0007669"/>
    <property type="project" value="TreeGrafter"/>
</dbReference>
<comment type="similarity">
    <text evidence="1">Belongs to the membrane fusion protein (MFP) (TC 8.A.1) family.</text>
</comment>
<dbReference type="GO" id="GO:0015562">
    <property type="term" value="F:efflux transmembrane transporter activity"/>
    <property type="evidence" value="ECO:0007669"/>
    <property type="project" value="TreeGrafter"/>
</dbReference>
<dbReference type="Gene3D" id="2.40.30.170">
    <property type="match status" value="1"/>
</dbReference>
<accession>A0A5S3PM80</accession>
<feature type="coiled-coil region" evidence="2">
    <location>
        <begin position="119"/>
        <end position="146"/>
    </location>
</feature>
<proteinExistence type="inferred from homology"/>
<dbReference type="Gene3D" id="2.40.50.100">
    <property type="match status" value="1"/>
</dbReference>
<protein>
    <submittedName>
        <fullName evidence="4">Efflux RND transporter periplasmic adaptor subunit</fullName>
    </submittedName>
</protein>
<dbReference type="InterPro" id="IPR058625">
    <property type="entry name" value="MdtA-like_BSH"/>
</dbReference>
<keyword evidence="2" id="KW-0175">Coiled coil</keyword>
<dbReference type="NCBIfam" id="TIGR01730">
    <property type="entry name" value="RND_mfp"/>
    <property type="match status" value="1"/>
</dbReference>
<feature type="domain" description="Multidrug resistance protein MdtA-like barrel-sandwich hybrid" evidence="3">
    <location>
        <begin position="76"/>
        <end position="257"/>
    </location>
</feature>
<evidence type="ECO:0000256" key="2">
    <source>
        <dbReference type="SAM" id="Coils"/>
    </source>
</evidence>